<dbReference type="Proteomes" id="UP001163321">
    <property type="component" value="Chromosome 9"/>
</dbReference>
<organism evidence="1 2">
    <name type="scientific">Peronosclerospora sorghi</name>
    <dbReference type="NCBI Taxonomy" id="230839"/>
    <lineage>
        <taxon>Eukaryota</taxon>
        <taxon>Sar</taxon>
        <taxon>Stramenopiles</taxon>
        <taxon>Oomycota</taxon>
        <taxon>Peronosporomycetes</taxon>
        <taxon>Peronosporales</taxon>
        <taxon>Peronosporaceae</taxon>
        <taxon>Peronosclerospora</taxon>
    </lineage>
</organism>
<keyword evidence="2" id="KW-1185">Reference proteome</keyword>
<proteinExistence type="predicted"/>
<name>A0ACC0VGK2_9STRA</name>
<evidence type="ECO:0000313" key="1">
    <source>
        <dbReference type="EMBL" id="KAI9905559.1"/>
    </source>
</evidence>
<evidence type="ECO:0000313" key="2">
    <source>
        <dbReference type="Proteomes" id="UP001163321"/>
    </source>
</evidence>
<dbReference type="EMBL" id="CM047588">
    <property type="protein sequence ID" value="KAI9905559.1"/>
    <property type="molecule type" value="Genomic_DNA"/>
</dbReference>
<sequence>MLLGAKESTTEYRVLKGANNAANFLDCCRMLCFSSCRHTSDNMTDKKISWKMGSEAYLLARNEQDKEGKSCQDLFLRKA</sequence>
<reference evidence="1 2" key="1">
    <citation type="journal article" date="2022" name="bioRxiv">
        <title>The genome of the oomycete Peronosclerospora sorghi, a cosmopolitan pathogen of maize and sorghum, is inflated with dispersed pseudogenes.</title>
        <authorList>
            <person name="Fletcher K."/>
            <person name="Martin F."/>
            <person name="Isakeit T."/>
            <person name="Cavanaugh K."/>
            <person name="Magill C."/>
            <person name="Michelmore R."/>
        </authorList>
    </citation>
    <scope>NUCLEOTIDE SEQUENCE [LARGE SCALE GENOMIC DNA]</scope>
    <source>
        <strain evidence="1">P6</strain>
    </source>
</reference>
<accession>A0ACC0VGK2</accession>
<gene>
    <name evidence="1" type="ORF">PsorP6_014126</name>
</gene>
<protein>
    <submittedName>
        <fullName evidence="1">Uncharacterized protein</fullName>
    </submittedName>
</protein>
<comment type="caution">
    <text evidence="1">The sequence shown here is derived from an EMBL/GenBank/DDBJ whole genome shotgun (WGS) entry which is preliminary data.</text>
</comment>